<comment type="caution">
    <text evidence="1">The sequence shown here is derived from an EMBL/GenBank/DDBJ whole genome shotgun (WGS) entry which is preliminary data.</text>
</comment>
<dbReference type="Proteomes" id="UP000003793">
    <property type="component" value="Unassembled WGS sequence"/>
</dbReference>
<protein>
    <submittedName>
        <fullName evidence="1">Uncharacterized protein</fullName>
    </submittedName>
</protein>
<dbReference type="AlphaFoldDB" id="C0BF14"/>
<organism evidence="1 2">
    <name type="scientific">Coprococcus comes ATCC 27758</name>
    <dbReference type="NCBI Taxonomy" id="470146"/>
    <lineage>
        <taxon>Bacteria</taxon>
        <taxon>Bacillati</taxon>
        <taxon>Bacillota</taxon>
        <taxon>Clostridia</taxon>
        <taxon>Lachnospirales</taxon>
        <taxon>Lachnospiraceae</taxon>
        <taxon>Coprococcus</taxon>
    </lineage>
</organism>
<accession>C0BF14</accession>
<dbReference type="HOGENOM" id="CLU_3166858_0_0_9"/>
<gene>
    <name evidence="1" type="ORF">COPCOM_03776</name>
</gene>
<proteinExistence type="predicted"/>
<evidence type="ECO:0000313" key="2">
    <source>
        <dbReference type="Proteomes" id="UP000003793"/>
    </source>
</evidence>
<sequence>MVALSAVIMVRYRQGNQSQAATLCYGGIKNTLQTKERRAIRWLHILI</sequence>
<reference evidence="1 2" key="2">
    <citation type="submission" date="2009-03" db="EMBL/GenBank/DDBJ databases">
        <title>Draft genome sequence of Coprococcus comes (ATCC 27758).</title>
        <authorList>
            <person name="Sudarsanam P."/>
            <person name="Ley R."/>
            <person name="Guruge J."/>
            <person name="Turnbaugh P.J."/>
            <person name="Mahowald M."/>
            <person name="Liep D."/>
            <person name="Gordon J."/>
        </authorList>
    </citation>
    <scope>NUCLEOTIDE SEQUENCE [LARGE SCALE GENOMIC DNA]</scope>
    <source>
        <strain evidence="1 2">ATCC 27758</strain>
    </source>
</reference>
<dbReference type="EMBL" id="ABVR01000046">
    <property type="protein sequence ID" value="EEG87859.1"/>
    <property type="molecule type" value="Genomic_DNA"/>
</dbReference>
<name>C0BF14_9FIRM</name>
<evidence type="ECO:0000313" key="1">
    <source>
        <dbReference type="EMBL" id="EEG87859.1"/>
    </source>
</evidence>
<reference evidence="1 2" key="1">
    <citation type="submission" date="2009-02" db="EMBL/GenBank/DDBJ databases">
        <authorList>
            <person name="Fulton L."/>
            <person name="Clifton S."/>
            <person name="Fulton B."/>
            <person name="Xu J."/>
            <person name="Minx P."/>
            <person name="Pepin K.H."/>
            <person name="Johnson M."/>
            <person name="Bhonagiri V."/>
            <person name="Nash W.E."/>
            <person name="Mardis E.R."/>
            <person name="Wilson R.K."/>
        </authorList>
    </citation>
    <scope>NUCLEOTIDE SEQUENCE [LARGE SCALE GENOMIC DNA]</scope>
    <source>
        <strain evidence="1 2">ATCC 27758</strain>
    </source>
</reference>